<dbReference type="GeneID" id="56477668"/>
<dbReference type="GO" id="GO:0003700">
    <property type="term" value="F:DNA-binding transcription factor activity"/>
    <property type="evidence" value="ECO:0007669"/>
    <property type="project" value="InterPro"/>
</dbReference>
<dbReference type="Gene3D" id="1.10.10.10">
    <property type="entry name" value="Winged helix-like DNA-binding domain superfamily/Winged helix DNA-binding domain"/>
    <property type="match status" value="1"/>
</dbReference>
<dbReference type="CDD" id="cd05466">
    <property type="entry name" value="PBP2_LTTR_substrate"/>
    <property type="match status" value="1"/>
</dbReference>
<dbReference type="Gene3D" id="3.40.190.10">
    <property type="entry name" value="Periplasmic binding protein-like II"/>
    <property type="match status" value="2"/>
</dbReference>
<dbReference type="HOGENOM" id="CLU_039613_6_1_4"/>
<dbReference type="GO" id="GO:0000976">
    <property type="term" value="F:transcription cis-regulatory region binding"/>
    <property type="evidence" value="ECO:0007669"/>
    <property type="project" value="TreeGrafter"/>
</dbReference>
<dbReference type="PANTHER" id="PTHR30126:SF94">
    <property type="entry name" value="LYSR FAMILY TRANSCRIPTIONAL REGULATOR"/>
    <property type="match status" value="1"/>
</dbReference>
<evidence type="ECO:0000313" key="6">
    <source>
        <dbReference type="EMBL" id="CCJ56480.1"/>
    </source>
</evidence>
<gene>
    <name evidence="6" type="ORF">BN112_4566</name>
</gene>
<sequence length="298" mass="31622">MTLKQLEAFYWAATCASFAVAADRLHLSLSSLSKRIAELESALGLDLFDRSGHRAVLTAAGERLLPQARDLLASADRIRASLRAEPELGVRCRFGVGELSALTWLPRLIGRVRGRYPGLALEPYVDVGQVLKRKVAEGELDFAVVAGASSHSAIASAPVGQAHFAWVAAPSVAGAAQSLTPQLLAGTALVSLPDGAGTTRLLDPWLAGGAPAGPRLACNNWGAIAGMLLEGMGIGLLPRHWAQALARDGALRILASDPEPVPLHYAFHWRRDDTRPLVAAMRDQVLLSVDFAAPCRLP</sequence>
<evidence type="ECO:0000256" key="3">
    <source>
        <dbReference type="ARBA" id="ARBA00023125"/>
    </source>
</evidence>
<dbReference type="Pfam" id="PF00126">
    <property type="entry name" value="HTH_1"/>
    <property type="match status" value="1"/>
</dbReference>
<keyword evidence="3" id="KW-0238">DNA-binding</keyword>
<dbReference type="PANTHER" id="PTHR30126">
    <property type="entry name" value="HTH-TYPE TRANSCRIPTIONAL REGULATOR"/>
    <property type="match status" value="1"/>
</dbReference>
<dbReference type="AlphaFoldDB" id="A0A0C6PE82"/>
<dbReference type="InterPro" id="IPR036388">
    <property type="entry name" value="WH-like_DNA-bd_sf"/>
</dbReference>
<dbReference type="EMBL" id="HE965806">
    <property type="protein sequence ID" value="CCJ56480.1"/>
    <property type="molecule type" value="Genomic_DNA"/>
</dbReference>
<feature type="domain" description="HTH lysR-type" evidence="5">
    <location>
        <begin position="1"/>
        <end position="58"/>
    </location>
</feature>
<evidence type="ECO:0000256" key="4">
    <source>
        <dbReference type="ARBA" id="ARBA00023163"/>
    </source>
</evidence>
<evidence type="ECO:0000256" key="2">
    <source>
        <dbReference type="ARBA" id="ARBA00023015"/>
    </source>
</evidence>
<dbReference type="PROSITE" id="PS50931">
    <property type="entry name" value="HTH_LYSR"/>
    <property type="match status" value="1"/>
</dbReference>
<accession>A0A0C6PE82</accession>
<comment type="similarity">
    <text evidence="1">Belongs to the LysR transcriptional regulatory family.</text>
</comment>
<evidence type="ECO:0000313" key="7">
    <source>
        <dbReference type="Proteomes" id="UP000007564"/>
    </source>
</evidence>
<dbReference type="Pfam" id="PF03466">
    <property type="entry name" value="LysR_substrate"/>
    <property type="match status" value="1"/>
</dbReference>
<dbReference type="Proteomes" id="UP000007564">
    <property type="component" value="Chromosome"/>
</dbReference>
<dbReference type="InterPro" id="IPR005119">
    <property type="entry name" value="LysR_subst-bd"/>
</dbReference>
<keyword evidence="2" id="KW-0805">Transcription regulation</keyword>
<dbReference type="InterPro" id="IPR036390">
    <property type="entry name" value="WH_DNA-bd_sf"/>
</dbReference>
<dbReference type="OrthoDB" id="8651113at2"/>
<organism evidence="6 7">
    <name type="scientific">Bordetella bronchiseptica 253</name>
    <dbReference type="NCBI Taxonomy" id="568707"/>
    <lineage>
        <taxon>Bacteria</taxon>
        <taxon>Pseudomonadati</taxon>
        <taxon>Pseudomonadota</taxon>
        <taxon>Betaproteobacteria</taxon>
        <taxon>Burkholderiales</taxon>
        <taxon>Alcaligenaceae</taxon>
        <taxon>Bordetella</taxon>
    </lineage>
</organism>
<dbReference type="InterPro" id="IPR000847">
    <property type="entry name" value="LysR_HTH_N"/>
</dbReference>
<evidence type="ECO:0000259" key="5">
    <source>
        <dbReference type="PROSITE" id="PS50931"/>
    </source>
</evidence>
<name>A0A0C6PE82_BORBO</name>
<keyword evidence="4" id="KW-0804">Transcription</keyword>
<dbReference type="FunFam" id="1.10.10.10:FF:000001">
    <property type="entry name" value="LysR family transcriptional regulator"/>
    <property type="match status" value="1"/>
</dbReference>
<dbReference type="KEGG" id="bbh:BN112_4566"/>
<dbReference type="RefSeq" id="WP_003813958.1">
    <property type="nucleotide sequence ID" value="NC_019382.1"/>
</dbReference>
<proteinExistence type="inferred from homology"/>
<dbReference type="SUPFAM" id="SSF53850">
    <property type="entry name" value="Periplasmic binding protein-like II"/>
    <property type="match status" value="1"/>
</dbReference>
<evidence type="ECO:0000256" key="1">
    <source>
        <dbReference type="ARBA" id="ARBA00009437"/>
    </source>
</evidence>
<dbReference type="SUPFAM" id="SSF46785">
    <property type="entry name" value="Winged helix' DNA-binding domain"/>
    <property type="match status" value="1"/>
</dbReference>
<protein>
    <submittedName>
        <fullName evidence="6">LysR-family transcriptional regulator</fullName>
    </submittedName>
</protein>
<reference evidence="6 7" key="1">
    <citation type="journal article" date="2012" name="BMC Genomics">
        <title>Comparative genomics of the classical Bordetella subspecies: the evolution and exchange of virulence-associated diversity amongst closely related pathogens.</title>
        <authorList>
            <person name="Park J."/>
            <person name="Zhang Y."/>
            <person name="Buboltz A.M."/>
            <person name="Zhang X."/>
            <person name="Schuster S.C."/>
            <person name="Ahuja U."/>
            <person name="Liu M."/>
            <person name="Miller J.F."/>
            <person name="Sebaihia M."/>
            <person name="Bentley S.D."/>
            <person name="Parkhill J."/>
            <person name="Harvill E.T."/>
        </authorList>
    </citation>
    <scope>NUCLEOTIDE SEQUENCE [LARGE SCALE GENOMIC DNA]</scope>
    <source>
        <strain evidence="6 7">253</strain>
    </source>
</reference>